<feature type="binding site" evidence="7">
    <location>
        <position position="39"/>
    </location>
    <ligand>
        <name>Fe cation</name>
        <dbReference type="ChEBI" id="CHEBI:24875"/>
        <label>2</label>
    </ligand>
</feature>
<dbReference type="AlphaFoldDB" id="A0AAP8QAG7"/>
<keyword evidence="4" id="KW-0408">Iron</keyword>
<evidence type="ECO:0000256" key="7">
    <source>
        <dbReference type="PIRSR" id="PIRSR004789-51"/>
    </source>
</evidence>
<evidence type="ECO:0000256" key="1">
    <source>
        <dbReference type="ARBA" id="ARBA00001965"/>
    </source>
</evidence>
<feature type="binding site" evidence="7">
    <location>
        <position position="177"/>
    </location>
    <ligand>
        <name>Fe cation</name>
        <dbReference type="ChEBI" id="CHEBI:24875"/>
        <label>1</label>
    </ligand>
</feature>
<dbReference type="GO" id="GO:0046872">
    <property type="term" value="F:metal ion binding"/>
    <property type="evidence" value="ECO:0007669"/>
    <property type="project" value="UniProtKB-KW"/>
</dbReference>
<dbReference type="Pfam" id="PF13277">
    <property type="entry name" value="YmdB"/>
    <property type="match status" value="1"/>
</dbReference>
<dbReference type="NCBIfam" id="TIGR00282">
    <property type="entry name" value="TIGR00282 family metallophosphoesterase"/>
    <property type="match status" value="1"/>
</dbReference>
<dbReference type="PANTHER" id="PTHR36303">
    <property type="entry name" value="2',3'-CYCLIC-NUCLEOTIDE 2'-PHOSPHODIESTERASE"/>
    <property type="match status" value="1"/>
</dbReference>
<dbReference type="RefSeq" id="WP_018670912.1">
    <property type="nucleotide sequence ID" value="NZ_CP032410.1"/>
</dbReference>
<organism evidence="9 10">
    <name type="scientific">Brevibacillus laterosporus</name>
    <name type="common">Bacillus laterosporus</name>
    <dbReference type="NCBI Taxonomy" id="1465"/>
    <lineage>
        <taxon>Bacteria</taxon>
        <taxon>Bacillati</taxon>
        <taxon>Bacillota</taxon>
        <taxon>Bacilli</taxon>
        <taxon>Bacillales</taxon>
        <taxon>Paenibacillaceae</taxon>
        <taxon>Brevibacillus</taxon>
    </lineage>
</organism>
<reference evidence="9 10" key="1">
    <citation type="submission" date="2018-02" db="EMBL/GenBank/DDBJ databases">
        <title>Comparative analysis of genomes of three Brevibacillus laterosporus strains producers of potent antimicrobials isolated from silage.</title>
        <authorList>
            <person name="Kojic M."/>
            <person name="Miljkovic M."/>
            <person name="Studholme D."/>
            <person name="Filipic B."/>
        </authorList>
    </citation>
    <scope>NUCLEOTIDE SEQUENCE [LARGE SCALE GENOMIC DNA]</scope>
    <source>
        <strain evidence="9 10">BGSP11</strain>
    </source>
</reference>
<dbReference type="Proteomes" id="UP001077662">
    <property type="component" value="Unassembled WGS sequence"/>
</dbReference>
<feature type="binding site" evidence="7">
    <location>
        <position position="150"/>
    </location>
    <ligand>
        <name>Fe cation</name>
        <dbReference type="ChEBI" id="CHEBI:24875"/>
        <label>2</label>
    </ligand>
</feature>
<name>A0AAP8QAG7_BRELA</name>
<keyword evidence="2 7" id="KW-0479">Metal-binding</keyword>
<feature type="binding site" evidence="7">
    <location>
        <position position="8"/>
    </location>
    <ligand>
        <name>Fe cation</name>
        <dbReference type="ChEBI" id="CHEBI:24875"/>
        <label>1</label>
    </ligand>
</feature>
<sequence>MKLLFIGDIVGSPGREIVKEYVPRLKRKYTPDLIVVNGENAAHGRGITRKIANEFFQVGVQAITMGNHTWDNREIFDFIDEDSRIVRPANFPEGTPGRGLTYVQTHLGEVAIINVQGRTFLPPLMCPFETAEQLVEEARKRTKYIFVDVHAEATSEKQALGWYLDGKISAMVGTHTHVQTGDERILPNGTGYITDAGMCGPTDGILGMERSAVIMKFLTQLPVRFEVAEGPTQLNGVLFTLDKSTGKTTKIDRIRIDATCPFME</sequence>
<dbReference type="InterPro" id="IPR029052">
    <property type="entry name" value="Metallo-depent_PP-like"/>
</dbReference>
<evidence type="ECO:0000313" key="9">
    <source>
        <dbReference type="EMBL" id="PPA93534.1"/>
    </source>
</evidence>
<keyword evidence="3" id="KW-0378">Hydrolase</keyword>
<dbReference type="InterPro" id="IPR005235">
    <property type="entry name" value="YmdB-like"/>
</dbReference>
<comment type="cofactor">
    <cofactor evidence="1">
        <name>Fe(3+)</name>
        <dbReference type="ChEBI" id="CHEBI:29034"/>
    </cofactor>
</comment>
<dbReference type="SUPFAM" id="SSF56300">
    <property type="entry name" value="Metallo-dependent phosphatases"/>
    <property type="match status" value="1"/>
</dbReference>
<feature type="active site" description="Proton donor" evidence="6">
    <location>
        <position position="68"/>
    </location>
</feature>
<evidence type="ECO:0000256" key="2">
    <source>
        <dbReference type="ARBA" id="ARBA00022723"/>
    </source>
</evidence>
<feature type="binding site" evidence="7">
    <location>
        <position position="67"/>
    </location>
    <ligand>
        <name>Fe cation</name>
        <dbReference type="ChEBI" id="CHEBI:24875"/>
        <label>2</label>
    </ligand>
</feature>
<dbReference type="GO" id="GO:0004113">
    <property type="term" value="F:2',3'-cyclic-nucleotide 3'-phosphodiesterase activity"/>
    <property type="evidence" value="ECO:0007669"/>
    <property type="project" value="TreeGrafter"/>
</dbReference>
<evidence type="ECO:0000256" key="4">
    <source>
        <dbReference type="ARBA" id="ARBA00023004"/>
    </source>
</evidence>
<evidence type="ECO:0000313" key="10">
    <source>
        <dbReference type="Proteomes" id="UP000239759"/>
    </source>
</evidence>
<comment type="caution">
    <text evidence="9">The sequence shown here is derived from an EMBL/GenBank/DDBJ whole genome shotgun (WGS) entry which is preliminary data.</text>
</comment>
<dbReference type="GeneID" id="61076945"/>
<dbReference type="EMBL" id="PRKQ01000024">
    <property type="protein sequence ID" value="PPA93534.1"/>
    <property type="molecule type" value="Genomic_DNA"/>
</dbReference>
<evidence type="ECO:0000256" key="3">
    <source>
        <dbReference type="ARBA" id="ARBA00022801"/>
    </source>
</evidence>
<dbReference type="Gene3D" id="3.60.21.10">
    <property type="match status" value="1"/>
</dbReference>
<protein>
    <submittedName>
        <fullName evidence="9">TIGR00282 family metallophosphoesterase</fullName>
    </submittedName>
</protein>
<reference evidence="8" key="2">
    <citation type="submission" date="2022-09" db="EMBL/GenBank/DDBJ databases">
        <title>Genome analysis and characterization of larvicidal activity of Brevibacillus strains.</title>
        <authorList>
            <person name="Patrusheva E.V."/>
            <person name="Izotova A.O."/>
            <person name="Toshchakov S.V."/>
            <person name="Sineoky S.P."/>
        </authorList>
    </citation>
    <scope>NUCLEOTIDE SEQUENCE</scope>
    <source>
        <strain evidence="8">VKPM_B-13247</strain>
    </source>
</reference>
<comment type="similarity">
    <text evidence="5">Belongs to the YmdB-like family.</text>
</comment>
<dbReference type="PIRSF" id="PIRSF004789">
    <property type="entry name" value="DR1281"/>
    <property type="match status" value="1"/>
</dbReference>
<feature type="binding site" evidence="7">
    <location>
        <position position="39"/>
    </location>
    <ligand>
        <name>Fe cation</name>
        <dbReference type="ChEBI" id="CHEBI:24875"/>
        <label>1</label>
    </ligand>
</feature>
<proteinExistence type="inferred from homology"/>
<gene>
    <name evidence="9" type="ORF">C4A77_17795</name>
    <name evidence="8" type="ORF">O0554_15835</name>
</gene>
<dbReference type="EMBL" id="JAPTNE010000020">
    <property type="protein sequence ID" value="MCZ0808363.1"/>
    <property type="molecule type" value="Genomic_DNA"/>
</dbReference>
<dbReference type="FunFam" id="3.60.21.10:FF:000016">
    <property type="entry name" value="Putative metallophosphoesterase"/>
    <property type="match status" value="1"/>
</dbReference>
<accession>A0AAP8QAG7</accession>
<dbReference type="Proteomes" id="UP000239759">
    <property type="component" value="Unassembled WGS sequence"/>
</dbReference>
<dbReference type="PANTHER" id="PTHR36303:SF1">
    <property type="entry name" value="2',3'-CYCLIC-NUCLEOTIDE 2'-PHOSPHODIESTERASE"/>
    <property type="match status" value="1"/>
</dbReference>
<evidence type="ECO:0000256" key="6">
    <source>
        <dbReference type="PIRSR" id="PIRSR004789-50"/>
    </source>
</evidence>
<feature type="binding site" evidence="7">
    <location>
        <position position="40"/>
    </location>
    <ligand>
        <name>Fe cation</name>
        <dbReference type="ChEBI" id="CHEBI:24875"/>
        <label>1</label>
    </ligand>
</feature>
<feature type="binding site" evidence="7">
    <location>
        <position position="175"/>
    </location>
    <ligand>
        <name>Fe cation</name>
        <dbReference type="ChEBI" id="CHEBI:24875"/>
        <label>2</label>
    </ligand>
</feature>
<dbReference type="CDD" id="cd07382">
    <property type="entry name" value="MPP_DR1281"/>
    <property type="match status" value="1"/>
</dbReference>
<evidence type="ECO:0000313" key="8">
    <source>
        <dbReference type="EMBL" id="MCZ0808363.1"/>
    </source>
</evidence>
<evidence type="ECO:0000256" key="5">
    <source>
        <dbReference type="ARBA" id="ARBA00061401"/>
    </source>
</evidence>